<dbReference type="PANTHER" id="PTHR43027:SF2">
    <property type="entry name" value="TRANSPORT PERMEASE PROTEIN"/>
    <property type="match status" value="1"/>
</dbReference>
<feature type="transmembrane region" description="Helical" evidence="5">
    <location>
        <begin position="44"/>
        <end position="61"/>
    </location>
</feature>
<feature type="transmembrane region" description="Helical" evidence="5">
    <location>
        <begin position="21"/>
        <end position="38"/>
    </location>
</feature>
<dbReference type="PROSITE" id="PS51012">
    <property type="entry name" value="ABC_TM2"/>
    <property type="match status" value="1"/>
</dbReference>
<comment type="subcellular location">
    <subcellularLocation>
        <location evidence="5">Cell membrane</location>
        <topology evidence="5">Multi-pass membrane protein</topology>
    </subcellularLocation>
    <subcellularLocation>
        <location evidence="1">Membrane</location>
        <topology evidence="1">Multi-pass membrane protein</topology>
    </subcellularLocation>
</comment>
<gene>
    <name evidence="7" type="ORF">AVDCRST_MAG88-2335</name>
</gene>
<dbReference type="InterPro" id="IPR013525">
    <property type="entry name" value="ABC2_TM"/>
</dbReference>
<keyword evidence="2 5" id="KW-0812">Transmembrane</keyword>
<dbReference type="EMBL" id="CADCWM010000592">
    <property type="protein sequence ID" value="CAA9571073.1"/>
    <property type="molecule type" value="Genomic_DNA"/>
</dbReference>
<evidence type="ECO:0000256" key="1">
    <source>
        <dbReference type="ARBA" id="ARBA00004141"/>
    </source>
</evidence>
<evidence type="ECO:0000256" key="2">
    <source>
        <dbReference type="ARBA" id="ARBA00022692"/>
    </source>
</evidence>
<evidence type="ECO:0000256" key="5">
    <source>
        <dbReference type="RuleBase" id="RU361157"/>
    </source>
</evidence>
<protein>
    <recommendedName>
        <fullName evidence="5">Transport permease protein</fullName>
    </recommendedName>
</protein>
<evidence type="ECO:0000313" key="7">
    <source>
        <dbReference type="EMBL" id="CAA9571073.1"/>
    </source>
</evidence>
<dbReference type="PIRSF" id="PIRSF006648">
    <property type="entry name" value="DrrB"/>
    <property type="match status" value="1"/>
</dbReference>
<keyword evidence="5" id="KW-0813">Transport</keyword>
<organism evidence="7">
    <name type="scientific">uncultured Thermomicrobiales bacterium</name>
    <dbReference type="NCBI Taxonomy" id="1645740"/>
    <lineage>
        <taxon>Bacteria</taxon>
        <taxon>Pseudomonadati</taxon>
        <taxon>Thermomicrobiota</taxon>
        <taxon>Thermomicrobia</taxon>
        <taxon>Thermomicrobiales</taxon>
        <taxon>environmental samples</taxon>
    </lineage>
</organism>
<sequence>MTGLSRLTRVELQLLLREGSVFFTLAIPLFVLVIFGITSDGSDTRLPAAVVALTVALKALYEVPTSLGTYRERGLLRRLSTTPARPATLLIAQLIVQTILLVVAVALLLGVATAALGIAGPRHLPWSLATFLLGASAMFAIGLFLAAVAPSARMATGVGVLLYFPLAFLGGVTVPRELMPSLLARIGDFTPLGAFRQALHDSWSGAAPQPLHLVVMAAYAAVIGIAAIKFFRWE</sequence>
<accession>A0A6J4V7S1</accession>
<proteinExistence type="inferred from homology"/>
<dbReference type="PANTHER" id="PTHR43027">
    <property type="entry name" value="DOXORUBICIN RESISTANCE ABC TRANSPORTER PERMEASE PROTEIN DRRC-RELATED"/>
    <property type="match status" value="1"/>
</dbReference>
<feature type="transmembrane region" description="Helical" evidence="5">
    <location>
        <begin position="126"/>
        <end position="148"/>
    </location>
</feature>
<reference evidence="7" key="1">
    <citation type="submission" date="2020-02" db="EMBL/GenBank/DDBJ databases">
        <authorList>
            <person name="Meier V. D."/>
        </authorList>
    </citation>
    <scope>NUCLEOTIDE SEQUENCE</scope>
    <source>
        <strain evidence="7">AVDCRST_MAG88</strain>
    </source>
</reference>
<dbReference type="GO" id="GO:0140359">
    <property type="term" value="F:ABC-type transporter activity"/>
    <property type="evidence" value="ECO:0007669"/>
    <property type="project" value="InterPro"/>
</dbReference>
<keyword evidence="4 5" id="KW-0472">Membrane</keyword>
<evidence type="ECO:0000256" key="4">
    <source>
        <dbReference type="ARBA" id="ARBA00023136"/>
    </source>
</evidence>
<dbReference type="InterPro" id="IPR047817">
    <property type="entry name" value="ABC2_TM_bact-type"/>
</dbReference>
<dbReference type="InterPro" id="IPR000412">
    <property type="entry name" value="ABC_2_transport"/>
</dbReference>
<name>A0A6J4V7S1_9BACT</name>
<dbReference type="InterPro" id="IPR052902">
    <property type="entry name" value="ABC-2_transporter"/>
</dbReference>
<feature type="transmembrane region" description="Helical" evidence="5">
    <location>
        <begin position="87"/>
        <end position="120"/>
    </location>
</feature>
<dbReference type="Pfam" id="PF01061">
    <property type="entry name" value="ABC2_membrane"/>
    <property type="match status" value="1"/>
</dbReference>
<dbReference type="GO" id="GO:0043190">
    <property type="term" value="C:ATP-binding cassette (ABC) transporter complex"/>
    <property type="evidence" value="ECO:0007669"/>
    <property type="project" value="InterPro"/>
</dbReference>
<feature type="transmembrane region" description="Helical" evidence="5">
    <location>
        <begin position="155"/>
        <end position="174"/>
    </location>
</feature>
<feature type="domain" description="ABC transmembrane type-2" evidence="6">
    <location>
        <begin position="10"/>
        <end position="234"/>
    </location>
</feature>
<comment type="similarity">
    <text evidence="5">Belongs to the ABC-2 integral membrane protein family.</text>
</comment>
<feature type="transmembrane region" description="Helical" evidence="5">
    <location>
        <begin position="211"/>
        <end position="231"/>
    </location>
</feature>
<keyword evidence="5" id="KW-1003">Cell membrane</keyword>
<keyword evidence="3 5" id="KW-1133">Transmembrane helix</keyword>
<evidence type="ECO:0000256" key="3">
    <source>
        <dbReference type="ARBA" id="ARBA00022989"/>
    </source>
</evidence>
<evidence type="ECO:0000259" key="6">
    <source>
        <dbReference type="PROSITE" id="PS51012"/>
    </source>
</evidence>
<dbReference type="AlphaFoldDB" id="A0A6J4V7S1"/>